<feature type="coiled-coil region" evidence="1">
    <location>
        <begin position="30"/>
        <end position="57"/>
    </location>
</feature>
<dbReference type="AlphaFoldDB" id="A0A7J0BU03"/>
<dbReference type="Proteomes" id="UP000503820">
    <property type="component" value="Unassembled WGS sequence"/>
</dbReference>
<sequence>MYINLVFGVLVLAALYFLGRELARRLRSPRAILQEELDERRRRTQRIQENLQRVRARAMERLVPVRKAVREMNASLLAAQRFAVEETDDAVRLRLDRAVLTVTYQLASFSVDGSPDELGSEMAQYERFLIEIENTETGSRYTREAVTHEEAIRLLAREIAVQVQN</sequence>
<dbReference type="RefSeq" id="WP_174409319.1">
    <property type="nucleotide sequence ID" value="NZ_BLVP01000007.1"/>
</dbReference>
<gene>
    <name evidence="2" type="ORF">DSM19430T_13360</name>
</gene>
<accession>A0A7J0BU03</accession>
<proteinExistence type="predicted"/>
<dbReference type="EMBL" id="BLVP01000007">
    <property type="protein sequence ID" value="GFM36652.1"/>
    <property type="molecule type" value="Genomic_DNA"/>
</dbReference>
<evidence type="ECO:0000313" key="3">
    <source>
        <dbReference type="Proteomes" id="UP000503820"/>
    </source>
</evidence>
<name>A0A7J0BU03_9BACT</name>
<evidence type="ECO:0000256" key="1">
    <source>
        <dbReference type="SAM" id="Coils"/>
    </source>
</evidence>
<evidence type="ECO:0000313" key="2">
    <source>
        <dbReference type="EMBL" id="GFM36652.1"/>
    </source>
</evidence>
<organism evidence="2 3">
    <name type="scientific">Desulfovibrio psychrotolerans</name>
    <dbReference type="NCBI Taxonomy" id="415242"/>
    <lineage>
        <taxon>Bacteria</taxon>
        <taxon>Pseudomonadati</taxon>
        <taxon>Thermodesulfobacteriota</taxon>
        <taxon>Desulfovibrionia</taxon>
        <taxon>Desulfovibrionales</taxon>
        <taxon>Desulfovibrionaceae</taxon>
        <taxon>Desulfovibrio</taxon>
    </lineage>
</organism>
<reference evidence="2 3" key="1">
    <citation type="submission" date="2020-05" db="EMBL/GenBank/DDBJ databases">
        <title>Draft genome sequence of Desulfovibrio psychrotolerans JS1T.</title>
        <authorList>
            <person name="Ueno A."/>
            <person name="Tamazawa S."/>
            <person name="Tamamura S."/>
            <person name="Murakami T."/>
            <person name="Kiyama T."/>
            <person name="Inomata H."/>
            <person name="Amano Y."/>
            <person name="Miyakawa K."/>
            <person name="Tamaki H."/>
            <person name="Naganuma T."/>
            <person name="Kaneko K."/>
        </authorList>
    </citation>
    <scope>NUCLEOTIDE SEQUENCE [LARGE SCALE GENOMIC DNA]</scope>
    <source>
        <strain evidence="2 3">JS1</strain>
    </source>
</reference>
<protein>
    <submittedName>
        <fullName evidence="2">Uncharacterized protein</fullName>
    </submittedName>
</protein>
<keyword evidence="1" id="KW-0175">Coiled coil</keyword>
<keyword evidence="3" id="KW-1185">Reference proteome</keyword>
<comment type="caution">
    <text evidence="2">The sequence shown here is derived from an EMBL/GenBank/DDBJ whole genome shotgun (WGS) entry which is preliminary data.</text>
</comment>